<keyword evidence="3" id="KW-0540">Nuclease</keyword>
<reference evidence="2 4" key="1">
    <citation type="submission" date="2020-08" db="EMBL/GenBank/DDBJ databases">
        <title>Genomic Encyclopedia of Type Strains, Phase IV (KMG-IV): sequencing the most valuable type-strain genomes for metagenomic binning, comparative biology and taxonomic classification.</title>
        <authorList>
            <person name="Goeker M."/>
        </authorList>
    </citation>
    <scope>NUCLEOTIDE SEQUENCE [LARGE SCALE GENOMIC DNA]</scope>
    <source>
        <strain evidence="2 4">DSM 26963</strain>
    </source>
</reference>
<feature type="domain" description="HNH nuclease" evidence="1">
    <location>
        <begin position="195"/>
        <end position="247"/>
    </location>
</feature>
<accession>A0A7W8D2D7</accession>
<sequence>MNKNTLKKLILAINGSSLENPTRHELILDVQKETQFSKRYIESTLNTLQRHHALEWIGDEVDLFPCAVIFARAKHNSIPEILAFWEMFKFEKELLAECDIKIKDKKIYSYIDRIKKEDPHKIISDTLSILYTDSIIHKDSSIPYKNQDREMVNLECKDFLLKIMPKRGIPTNRDISKDLQVFFKDTLMHEFDRTCPICGIHMPHMLIASHIKPFRDCAHIFEAADHNNGLLLCRNHDFLFDQGYITFGPNGKLIMSRDLKHPEHFALHDLDPKLMTKSRQLYMEYHRKHIFRDPL</sequence>
<comment type="caution">
    <text evidence="2">The sequence shown here is derived from an EMBL/GenBank/DDBJ whole genome shotgun (WGS) entry which is preliminary data.</text>
</comment>
<dbReference type="Proteomes" id="UP000775500">
    <property type="component" value="Unassembled WGS sequence"/>
</dbReference>
<dbReference type="Pfam" id="PF13391">
    <property type="entry name" value="HNH_2"/>
    <property type="match status" value="1"/>
</dbReference>
<name>A0A7W8D2D7_9FIRM</name>
<reference evidence="3" key="2">
    <citation type="submission" date="2020-08" db="EMBL/GenBank/DDBJ databases">
        <authorList>
            <person name="Cejkova D."/>
            <person name="Kubasova T."/>
            <person name="Jahodarova E."/>
            <person name="Rychlik I."/>
        </authorList>
    </citation>
    <scope>NUCLEOTIDE SEQUENCE</scope>
    <source>
        <strain evidence="3">An423</strain>
    </source>
</reference>
<dbReference type="EMBL" id="JACHHD010000006">
    <property type="protein sequence ID" value="MBB5184714.1"/>
    <property type="molecule type" value="Genomic_DNA"/>
</dbReference>
<evidence type="ECO:0000313" key="4">
    <source>
        <dbReference type="Proteomes" id="UP000521313"/>
    </source>
</evidence>
<evidence type="ECO:0000313" key="2">
    <source>
        <dbReference type="EMBL" id="MBB5184714.1"/>
    </source>
</evidence>
<dbReference type="RefSeq" id="WP_183374927.1">
    <property type="nucleotide sequence ID" value="NZ_CALVCN010000001.1"/>
</dbReference>
<dbReference type="GO" id="GO:0004519">
    <property type="term" value="F:endonuclease activity"/>
    <property type="evidence" value="ECO:0007669"/>
    <property type="project" value="UniProtKB-KW"/>
</dbReference>
<reference evidence="3 5" key="3">
    <citation type="journal article" date="2021" name="Sci. Rep.">
        <title>The distribution of antibiotic resistance genes in chicken gut microbiota commensals.</title>
        <authorList>
            <person name="Juricova H."/>
            <person name="Matiasovicova J."/>
            <person name="Kubasova T."/>
            <person name="Cejkova D."/>
            <person name="Rychlik I."/>
        </authorList>
    </citation>
    <scope>NUCLEOTIDE SEQUENCE [LARGE SCALE GENOMIC DNA]</scope>
    <source>
        <strain evidence="3 5">An423</strain>
    </source>
</reference>
<gene>
    <name evidence="3" type="ORF">H5982_01290</name>
    <name evidence="2" type="ORF">HNQ43_000757</name>
</gene>
<keyword evidence="3" id="KW-0378">Hydrolase</keyword>
<dbReference type="Proteomes" id="UP000521313">
    <property type="component" value="Unassembled WGS sequence"/>
</dbReference>
<dbReference type="EMBL" id="JACJLU010000001">
    <property type="protein sequence ID" value="MBM6830744.1"/>
    <property type="molecule type" value="Genomic_DNA"/>
</dbReference>
<evidence type="ECO:0000313" key="5">
    <source>
        <dbReference type="Proteomes" id="UP000775500"/>
    </source>
</evidence>
<keyword evidence="5" id="KW-1185">Reference proteome</keyword>
<proteinExistence type="predicted"/>
<organism evidence="2 4">
    <name type="scientific">Faecalicoccus acidiformans</name>
    <dbReference type="NCBI Taxonomy" id="915173"/>
    <lineage>
        <taxon>Bacteria</taxon>
        <taxon>Bacillati</taxon>
        <taxon>Bacillota</taxon>
        <taxon>Erysipelotrichia</taxon>
        <taxon>Erysipelotrichales</taxon>
        <taxon>Erysipelotrichaceae</taxon>
        <taxon>Faecalicoccus</taxon>
    </lineage>
</organism>
<evidence type="ECO:0000259" key="1">
    <source>
        <dbReference type="Pfam" id="PF13391"/>
    </source>
</evidence>
<dbReference type="AlphaFoldDB" id="A0A7W8D2D7"/>
<protein>
    <submittedName>
        <fullName evidence="3">HNH endonuclease</fullName>
    </submittedName>
</protein>
<dbReference type="InterPro" id="IPR003615">
    <property type="entry name" value="HNH_nuc"/>
</dbReference>
<keyword evidence="3" id="KW-0255">Endonuclease</keyword>
<evidence type="ECO:0000313" key="3">
    <source>
        <dbReference type="EMBL" id="MBM6830744.1"/>
    </source>
</evidence>